<protein>
    <submittedName>
        <fullName evidence="2">DNA polymerase, beta domain protein region</fullName>
    </submittedName>
</protein>
<evidence type="ECO:0000259" key="1">
    <source>
        <dbReference type="Pfam" id="PF18765"/>
    </source>
</evidence>
<accession>A0A3P3XKM6</accession>
<dbReference type="SUPFAM" id="SSF81301">
    <property type="entry name" value="Nucleotidyltransferase"/>
    <property type="match status" value="1"/>
</dbReference>
<dbReference type="PANTHER" id="PTHR33933:SF1">
    <property type="entry name" value="PROTEIN ADENYLYLTRANSFERASE MNTA-RELATED"/>
    <property type="match status" value="1"/>
</dbReference>
<feature type="domain" description="Polymerase beta nucleotidyltransferase" evidence="1">
    <location>
        <begin position="13"/>
        <end position="104"/>
    </location>
</feature>
<proteinExistence type="predicted"/>
<dbReference type="InterPro" id="IPR041633">
    <property type="entry name" value="Polbeta"/>
</dbReference>
<dbReference type="PANTHER" id="PTHR33933">
    <property type="entry name" value="NUCLEOTIDYLTRANSFERASE"/>
    <property type="match status" value="1"/>
</dbReference>
<sequence length="110" mass="12635">MTARFGLKETTIKKIHSVFEKYPQVEQAILYGSRAKGNYRNGSDIDLTLVGGDELTMNVLYQIMDELDDLLLPYTFDISIYRDISDSDVRDHILRVGAVFYQRAAEPTHF</sequence>
<dbReference type="EMBL" id="FWDM01000029">
    <property type="protein sequence ID" value="SLM14744.1"/>
    <property type="molecule type" value="Genomic_DNA"/>
</dbReference>
<dbReference type="Gene3D" id="3.30.460.10">
    <property type="entry name" value="Beta Polymerase, domain 2"/>
    <property type="match status" value="1"/>
</dbReference>
<dbReference type="AlphaFoldDB" id="A0A3P3XKM6"/>
<dbReference type="CDD" id="cd05403">
    <property type="entry name" value="NT_KNTase_like"/>
    <property type="match status" value="1"/>
</dbReference>
<gene>
    <name evidence="2" type="ORF">SPIROBIBN47_350057</name>
</gene>
<name>A0A3P3XKM6_9SPIR</name>
<dbReference type="InterPro" id="IPR052548">
    <property type="entry name" value="Type_VII_TA_antitoxin"/>
</dbReference>
<reference evidence="2" key="1">
    <citation type="submission" date="2017-02" db="EMBL/GenBank/DDBJ databases">
        <authorList>
            <person name="Regsiter A."/>
            <person name="William W."/>
        </authorList>
    </citation>
    <scope>NUCLEOTIDE SEQUENCE</scope>
    <source>
        <strain evidence="2">Bib</strain>
    </source>
</reference>
<evidence type="ECO:0000313" key="2">
    <source>
        <dbReference type="EMBL" id="SLM14744.1"/>
    </source>
</evidence>
<dbReference type="Pfam" id="PF18765">
    <property type="entry name" value="Polbeta"/>
    <property type="match status" value="1"/>
</dbReference>
<organism evidence="2">
    <name type="scientific">uncultured spirochete</name>
    <dbReference type="NCBI Taxonomy" id="156406"/>
    <lineage>
        <taxon>Bacteria</taxon>
        <taxon>Pseudomonadati</taxon>
        <taxon>Spirochaetota</taxon>
        <taxon>Spirochaetia</taxon>
        <taxon>Spirochaetales</taxon>
        <taxon>environmental samples</taxon>
    </lineage>
</organism>
<dbReference type="InterPro" id="IPR043519">
    <property type="entry name" value="NT_sf"/>
</dbReference>